<dbReference type="NCBIfam" id="TIGR04183">
    <property type="entry name" value="Por_Secre_tail"/>
    <property type="match status" value="1"/>
</dbReference>
<feature type="signal peptide" evidence="1">
    <location>
        <begin position="1"/>
        <end position="23"/>
    </location>
</feature>
<dbReference type="Pfam" id="PF13860">
    <property type="entry name" value="FlgD_ig"/>
    <property type="match status" value="1"/>
</dbReference>
<feature type="domain" description="FlgD/Vpr Ig-like" evidence="2">
    <location>
        <begin position="357"/>
        <end position="417"/>
    </location>
</feature>
<gene>
    <name evidence="3" type="ORF">C3F09_12660</name>
</gene>
<dbReference type="Gene3D" id="2.60.40.4070">
    <property type="match status" value="1"/>
</dbReference>
<dbReference type="EMBL" id="PQAP01000227">
    <property type="protein sequence ID" value="PWB67860.1"/>
    <property type="molecule type" value="Genomic_DNA"/>
</dbReference>
<reference evidence="3 4" key="1">
    <citation type="journal article" date="2018" name="ISME J.">
        <title>A methanotrophic archaeon couples anaerobic oxidation of methane to Fe(III) reduction.</title>
        <authorList>
            <person name="Cai C."/>
            <person name="Leu A.O."/>
            <person name="Xie G.J."/>
            <person name="Guo J."/>
            <person name="Feng Y."/>
            <person name="Zhao J.X."/>
            <person name="Tyson G.W."/>
            <person name="Yuan Z."/>
            <person name="Hu S."/>
        </authorList>
    </citation>
    <scope>NUCLEOTIDE SEQUENCE [LARGE SCALE GENOMIC DNA]</scope>
    <source>
        <strain evidence="3">FeB_12</strain>
    </source>
</reference>
<dbReference type="Gene3D" id="2.60.40.680">
    <property type="match status" value="2"/>
</dbReference>
<organism evidence="3 4">
    <name type="scientific">candidate division GN15 bacterium</name>
    <dbReference type="NCBI Taxonomy" id="2072418"/>
    <lineage>
        <taxon>Bacteria</taxon>
        <taxon>candidate division GN15</taxon>
    </lineage>
</organism>
<evidence type="ECO:0000313" key="4">
    <source>
        <dbReference type="Proteomes" id="UP000250918"/>
    </source>
</evidence>
<evidence type="ECO:0000313" key="3">
    <source>
        <dbReference type="EMBL" id="PWB67860.1"/>
    </source>
</evidence>
<protein>
    <recommendedName>
        <fullName evidence="2">FlgD/Vpr Ig-like domain-containing protein</fullName>
    </recommendedName>
</protein>
<keyword evidence="1" id="KW-0732">Signal</keyword>
<comment type="caution">
    <text evidence="3">The sequence shown here is derived from an EMBL/GenBank/DDBJ whole genome shotgun (WGS) entry which is preliminary data.</text>
</comment>
<dbReference type="InterPro" id="IPR025965">
    <property type="entry name" value="FlgD/Vpr_Ig-like"/>
</dbReference>
<evidence type="ECO:0000259" key="2">
    <source>
        <dbReference type="Pfam" id="PF13860"/>
    </source>
</evidence>
<accession>A0A855WV28</accession>
<feature type="non-terminal residue" evidence="3">
    <location>
        <position position="1"/>
    </location>
</feature>
<dbReference type="Proteomes" id="UP000250918">
    <property type="component" value="Unassembled WGS sequence"/>
</dbReference>
<sequence>FRSTLFSIVTTAVVLLASGSTFAFDPGLPDTVSIDSVVSFVSSAAIVPIRFANDEPLSAIEITIALPKTVAKLDSFSFAGSRVDYIATRGVFYNIDSTKVSVSVARTSEPDIPVGSGIFARAYFSWPSTTTPQLLTLDSARWQSPSLIEHYTYFVSNNVNEILPAFRKGYINIQPDPLRPDSLWIVSTQGYAGSIVAVDVDLFNEKNLQAIGLALTWGTDRLTVDSISVDGTRGSTAVSRTLSTNGALHQMFAELQFADLSPLPPGTGTVARLWFNIDPACPETTITIDTTTYGFIQKSYLQLTSADGSIQFMPLFRSGEINVKIGTGITEGPGSTLPTSFRLEQNFPNPFNPSTEIRYALPHACRVKIDVFDMLGRNVRTLVDAQQTAGTHQVTFDGRARDGSALATGIYFYRIEAGIYAKTRKMLLLK</sequence>
<evidence type="ECO:0000256" key="1">
    <source>
        <dbReference type="SAM" id="SignalP"/>
    </source>
</evidence>
<name>A0A855WV28_9BACT</name>
<dbReference type="AlphaFoldDB" id="A0A855WV28"/>
<dbReference type="GO" id="GO:0030246">
    <property type="term" value="F:carbohydrate binding"/>
    <property type="evidence" value="ECO:0007669"/>
    <property type="project" value="InterPro"/>
</dbReference>
<proteinExistence type="predicted"/>
<feature type="chain" id="PRO_5032887070" description="FlgD/Vpr Ig-like domain-containing protein" evidence="1">
    <location>
        <begin position="24"/>
        <end position="430"/>
    </location>
</feature>
<dbReference type="InterPro" id="IPR026444">
    <property type="entry name" value="Secre_tail"/>
</dbReference>
<dbReference type="SUPFAM" id="SSF49384">
    <property type="entry name" value="Carbohydrate-binding domain"/>
    <property type="match status" value="1"/>
</dbReference>
<dbReference type="InterPro" id="IPR008965">
    <property type="entry name" value="CBM2/CBM3_carb-bd_dom_sf"/>
</dbReference>